<evidence type="ECO:0000256" key="4">
    <source>
        <dbReference type="ARBA" id="ARBA00022857"/>
    </source>
</evidence>
<comment type="catalytic activity">
    <reaction evidence="7 8 13">
        <text>(S)-4-amino-5-oxopentanoate + tRNA(Glu) + NADP(+) = L-glutamyl-tRNA(Glu) + NADPH + H(+)</text>
        <dbReference type="Rhea" id="RHEA:12344"/>
        <dbReference type="Rhea" id="RHEA-COMP:9663"/>
        <dbReference type="Rhea" id="RHEA-COMP:9680"/>
        <dbReference type="ChEBI" id="CHEBI:15378"/>
        <dbReference type="ChEBI" id="CHEBI:57501"/>
        <dbReference type="ChEBI" id="CHEBI:57783"/>
        <dbReference type="ChEBI" id="CHEBI:58349"/>
        <dbReference type="ChEBI" id="CHEBI:78442"/>
        <dbReference type="ChEBI" id="CHEBI:78520"/>
        <dbReference type="EC" id="1.2.1.70"/>
    </reaction>
</comment>
<evidence type="ECO:0000256" key="9">
    <source>
        <dbReference type="PIRSR" id="PIRSR000445-1"/>
    </source>
</evidence>
<comment type="similarity">
    <text evidence="2 8 13">Belongs to the glutamyl-tRNA reductase family.</text>
</comment>
<keyword evidence="6 8" id="KW-0627">Porphyrin biosynthesis</keyword>
<feature type="binding site" evidence="8 10">
    <location>
        <position position="104"/>
    </location>
    <ligand>
        <name>substrate</name>
    </ligand>
</feature>
<proteinExistence type="inferred from homology"/>
<dbReference type="InterPro" id="IPR018214">
    <property type="entry name" value="GluRdtase_CS"/>
</dbReference>
<comment type="pathway">
    <text evidence="1 8 13">Porphyrin-containing compound metabolism; protoporphyrin-IX biosynthesis; 5-aminolevulinate from L-glutamyl-tRNA(Glu): step 1/2.</text>
</comment>
<dbReference type="SUPFAM" id="SSF69075">
    <property type="entry name" value="Glutamyl tRNA-reductase dimerization domain"/>
    <property type="match status" value="1"/>
</dbReference>
<dbReference type="InterPro" id="IPR000343">
    <property type="entry name" value="4pyrrol_synth_GluRdtase"/>
</dbReference>
<evidence type="ECO:0000256" key="7">
    <source>
        <dbReference type="ARBA" id="ARBA00047464"/>
    </source>
</evidence>
<dbReference type="RefSeq" id="WP_006055107.1">
    <property type="nucleotide sequence ID" value="NZ_RZHH01000002.1"/>
</dbReference>
<evidence type="ECO:0000256" key="13">
    <source>
        <dbReference type="RuleBase" id="RU000584"/>
    </source>
</evidence>
<evidence type="ECO:0000256" key="14">
    <source>
        <dbReference type="SAM" id="MobiDB-lite"/>
    </source>
</evidence>
<feature type="binding site" evidence="8 10">
    <location>
        <position position="115"/>
    </location>
    <ligand>
        <name>substrate</name>
    </ligand>
</feature>
<dbReference type="EMBL" id="RZHH01000002">
    <property type="protein sequence ID" value="RYJ14664.1"/>
    <property type="molecule type" value="Genomic_DNA"/>
</dbReference>
<comment type="subunit">
    <text evidence="8">Homodimer.</text>
</comment>
<dbReference type="HAMAP" id="MF_00087">
    <property type="entry name" value="Glu_tRNA_reductase"/>
    <property type="match status" value="1"/>
</dbReference>
<dbReference type="CDD" id="cd05213">
    <property type="entry name" value="NAD_bind_Glutamyl_tRNA_reduct"/>
    <property type="match status" value="1"/>
</dbReference>
<dbReference type="Pfam" id="PF01488">
    <property type="entry name" value="Shikimate_DH"/>
    <property type="match status" value="1"/>
</dbReference>
<dbReference type="EC" id="1.2.1.70" evidence="3 8"/>
<evidence type="ECO:0000313" key="19">
    <source>
        <dbReference type="Proteomes" id="UP000294028"/>
    </source>
</evidence>
<comment type="function">
    <text evidence="8">Catalyzes the NADPH-dependent reduction of glutamyl-tRNA(Glu) to glutamate 1-semialdehyde (GSA).</text>
</comment>
<evidence type="ECO:0000259" key="15">
    <source>
        <dbReference type="Pfam" id="PF00745"/>
    </source>
</evidence>
<organism evidence="18 19">
    <name type="scientific">Halogeometricum borinquense</name>
    <dbReference type="NCBI Taxonomy" id="60847"/>
    <lineage>
        <taxon>Archaea</taxon>
        <taxon>Methanobacteriati</taxon>
        <taxon>Methanobacteriota</taxon>
        <taxon>Stenosarchaea group</taxon>
        <taxon>Halobacteria</taxon>
        <taxon>Halobacteriales</taxon>
        <taxon>Haloferacaceae</taxon>
        <taxon>Halogeometricum</taxon>
    </lineage>
</organism>
<dbReference type="GO" id="GO:0050661">
    <property type="term" value="F:NADP binding"/>
    <property type="evidence" value="ECO:0007669"/>
    <property type="project" value="InterPro"/>
</dbReference>
<evidence type="ECO:0000313" key="18">
    <source>
        <dbReference type="EMBL" id="RYJ14664.1"/>
    </source>
</evidence>
<evidence type="ECO:0000256" key="2">
    <source>
        <dbReference type="ARBA" id="ARBA00005916"/>
    </source>
</evidence>
<feature type="domain" description="Glutamyl-tRNA reductase N-terminal" evidence="17">
    <location>
        <begin position="10"/>
        <end position="151"/>
    </location>
</feature>
<feature type="active site" description="Nucleophile" evidence="8 9">
    <location>
        <position position="52"/>
    </location>
</feature>
<feature type="binding site" evidence="8 11">
    <location>
        <begin position="183"/>
        <end position="188"/>
    </location>
    <ligand>
        <name>NADP(+)</name>
        <dbReference type="ChEBI" id="CHEBI:58349"/>
    </ligand>
</feature>
<dbReference type="PANTHER" id="PTHR43013:SF1">
    <property type="entry name" value="GLUTAMYL-TRNA REDUCTASE"/>
    <property type="match status" value="1"/>
</dbReference>
<evidence type="ECO:0000256" key="10">
    <source>
        <dbReference type="PIRSR" id="PIRSR000445-2"/>
    </source>
</evidence>
<reference evidence="18 19" key="1">
    <citation type="submission" date="2018-12" db="EMBL/GenBank/DDBJ databases">
        <title>Genome analysis provides insights into bioremediation potentialities of Halogeometricum borinquense strain N11.</title>
        <authorList>
            <person name="Najjari A."/>
            <person name="Youssef N."/>
            <person name="Fhoula I."/>
            <person name="Ben Dhia O."/>
            <person name="Mahjoubi M."/>
            <person name="Ouzari H.I."/>
            <person name="Cherif A."/>
        </authorList>
    </citation>
    <scope>NUCLEOTIDE SEQUENCE [LARGE SCALE GENOMIC DNA]</scope>
    <source>
        <strain evidence="18 19">N11</strain>
    </source>
</reference>
<sequence length="451" mass="47846">MRNAGVISGVRVSHDHATVDEVASASDDDVRTTVESLLTNEEVSEAFALHTCNRAEAYVVTDAQATGRRALTDFAPDVRDGAVVEMDHEQSLRHLMRVAAGLESLVLGEDQILGQIKRSFEEARGAGGIGPMLDDAVTKAIHVGERARTETEINEGALSLGSAAVRLAKSETTLDGATALVIGAGEMGTLAAESLAAAGIGELVVANRTLPHAEHVAEEVDVPARALPLSAVEAAIEAADVVISATGSPEYVLSSPHVETSGETTLIDLAQPRDVDPAVDSLPDIVVHDMDGLEAVTDETRELRREAAERVESMIDDEFERLLKSFKRKRADRAISGMYEAAEEVKQRELETALAKLDAQGELTDDQRETVAALADALVGQLLSAPTKSLREAAVEDDWDTIQTAMTLFDPDFSGGEPSFDTPSGPRGAIPEDASNDADDGQHVLESLADD</sequence>
<dbReference type="FunFam" id="3.30.460.30:FF:000001">
    <property type="entry name" value="Glutamyl-tRNA reductase"/>
    <property type="match status" value="1"/>
</dbReference>
<dbReference type="OMA" id="FAFKCAA"/>
<dbReference type="InterPro" id="IPR036291">
    <property type="entry name" value="NAD(P)-bd_dom_sf"/>
</dbReference>
<dbReference type="GO" id="GO:0008883">
    <property type="term" value="F:glutamyl-tRNA reductase activity"/>
    <property type="evidence" value="ECO:0007669"/>
    <property type="project" value="UniProtKB-UniRule"/>
</dbReference>
<keyword evidence="5 8" id="KW-0560">Oxidoreductase</keyword>
<evidence type="ECO:0000256" key="8">
    <source>
        <dbReference type="HAMAP-Rule" id="MF_00087"/>
    </source>
</evidence>
<evidence type="ECO:0000256" key="6">
    <source>
        <dbReference type="ARBA" id="ARBA00023244"/>
    </source>
</evidence>
<dbReference type="GeneID" id="9992546"/>
<dbReference type="InterPro" id="IPR036343">
    <property type="entry name" value="GluRdtase_N_sf"/>
</dbReference>
<feature type="region of interest" description="Disordered" evidence="14">
    <location>
        <begin position="410"/>
        <end position="451"/>
    </location>
</feature>
<gene>
    <name evidence="8" type="primary">hemA</name>
    <name evidence="18" type="ORF">ELS19_12355</name>
</gene>
<dbReference type="AlphaFoldDB" id="A0A482T9Q6"/>
<dbReference type="Pfam" id="PF05201">
    <property type="entry name" value="GlutR_N"/>
    <property type="match status" value="1"/>
</dbReference>
<evidence type="ECO:0000256" key="11">
    <source>
        <dbReference type="PIRSR" id="PIRSR000445-3"/>
    </source>
</evidence>
<feature type="domain" description="Tetrapyrrole biosynthesis glutamyl-tRNA reductase dimerisation" evidence="15">
    <location>
        <begin position="311"/>
        <end position="410"/>
    </location>
</feature>
<dbReference type="PROSITE" id="PS00747">
    <property type="entry name" value="GLUTR"/>
    <property type="match status" value="1"/>
</dbReference>
<evidence type="ECO:0000259" key="17">
    <source>
        <dbReference type="Pfam" id="PF05201"/>
    </source>
</evidence>
<dbReference type="SUPFAM" id="SSF51735">
    <property type="entry name" value="NAD(P)-binding Rossmann-fold domains"/>
    <property type="match status" value="1"/>
</dbReference>
<evidence type="ECO:0000256" key="5">
    <source>
        <dbReference type="ARBA" id="ARBA00023002"/>
    </source>
</evidence>
<dbReference type="InterPro" id="IPR015895">
    <property type="entry name" value="4pyrrol_synth_GluRdtase_N"/>
</dbReference>
<evidence type="ECO:0000256" key="12">
    <source>
        <dbReference type="PIRSR" id="PIRSR000445-4"/>
    </source>
</evidence>
<dbReference type="InterPro" id="IPR015896">
    <property type="entry name" value="4pyrrol_synth_GluRdtase_dimer"/>
</dbReference>
<feature type="binding site" evidence="8 10">
    <location>
        <begin position="51"/>
        <end position="54"/>
    </location>
    <ligand>
        <name>substrate</name>
    </ligand>
</feature>
<feature type="domain" description="Quinate/shikimate 5-dehydrogenase/glutamyl-tRNA reductase" evidence="16">
    <location>
        <begin position="167"/>
        <end position="296"/>
    </location>
</feature>
<feature type="binding site" evidence="8 10">
    <location>
        <begin position="109"/>
        <end position="111"/>
    </location>
    <ligand>
        <name>substrate</name>
    </ligand>
</feature>
<keyword evidence="4 8" id="KW-0521">NADP</keyword>
<dbReference type="NCBIfam" id="TIGR01035">
    <property type="entry name" value="hemA"/>
    <property type="match status" value="1"/>
</dbReference>
<dbReference type="InterPro" id="IPR036453">
    <property type="entry name" value="GluRdtase_dimer_dom_sf"/>
</dbReference>
<dbReference type="UniPathway" id="UPA00251">
    <property type="reaction ID" value="UER00316"/>
</dbReference>
<dbReference type="PANTHER" id="PTHR43013">
    <property type="entry name" value="GLUTAMYL-TRNA REDUCTASE"/>
    <property type="match status" value="1"/>
</dbReference>
<accession>A0A482T9Q6</accession>
<evidence type="ECO:0000256" key="1">
    <source>
        <dbReference type="ARBA" id="ARBA00005059"/>
    </source>
</evidence>
<comment type="caution">
    <text evidence="18">The sequence shown here is derived from an EMBL/GenBank/DDBJ whole genome shotgun (WGS) entry which is preliminary data.</text>
</comment>
<name>A0A482T9Q6_9EURY</name>
<dbReference type="Gene3D" id="3.40.50.720">
    <property type="entry name" value="NAD(P)-binding Rossmann-like Domain"/>
    <property type="match status" value="1"/>
</dbReference>
<comment type="domain">
    <text evidence="8">Possesses an unusual extended V-shaped dimeric structure with each monomer consisting of three distinct domains arranged along a curved 'spinal' alpha-helix. The N-terminal catalytic domain specifically recognizes the glutamate moiety of the substrate. The second domain is the NADPH-binding domain, and the third C-terminal domain is responsible for dimerization.</text>
</comment>
<dbReference type="Gene3D" id="3.30.460.30">
    <property type="entry name" value="Glutamyl-tRNA reductase, N-terminal domain"/>
    <property type="match status" value="1"/>
</dbReference>
<dbReference type="InterPro" id="IPR006151">
    <property type="entry name" value="Shikm_DH/Glu-tRNA_Rdtase"/>
</dbReference>
<dbReference type="Proteomes" id="UP000294028">
    <property type="component" value="Unassembled WGS sequence"/>
</dbReference>
<comment type="miscellaneous">
    <text evidence="8">During catalysis, the active site Cys acts as a nucleophile attacking the alpha-carbonyl group of tRNA-bound glutamate with the formation of a thioester intermediate between enzyme and glutamate, and the concomitant release of tRNA(Glu). The thioester intermediate is finally reduced by direct hydride transfer from NADPH, to form the product GSA.</text>
</comment>
<evidence type="ECO:0000259" key="16">
    <source>
        <dbReference type="Pfam" id="PF01488"/>
    </source>
</evidence>
<evidence type="ECO:0000256" key="3">
    <source>
        <dbReference type="ARBA" id="ARBA00012970"/>
    </source>
</evidence>
<dbReference type="SUPFAM" id="SSF69742">
    <property type="entry name" value="Glutamyl tRNA-reductase catalytic, N-terminal domain"/>
    <property type="match status" value="1"/>
</dbReference>
<dbReference type="GO" id="GO:0019353">
    <property type="term" value="P:protoporphyrinogen IX biosynthetic process from glutamate"/>
    <property type="evidence" value="ECO:0007669"/>
    <property type="project" value="TreeGrafter"/>
</dbReference>
<dbReference type="PIRSF" id="PIRSF000445">
    <property type="entry name" value="4pyrrol_synth_GluRdtase"/>
    <property type="match status" value="1"/>
</dbReference>
<feature type="site" description="Important for activity" evidence="8 12">
    <location>
        <position position="94"/>
    </location>
</feature>
<dbReference type="Pfam" id="PF00745">
    <property type="entry name" value="GlutR_dimer"/>
    <property type="match status" value="1"/>
</dbReference>
<protein>
    <recommendedName>
        <fullName evidence="3 8">Glutamyl-tRNA reductase</fullName>
        <shortName evidence="8">GluTR</shortName>
        <ecNumber evidence="3 8">1.2.1.70</ecNumber>
    </recommendedName>
</protein>